<sequence length="117" mass="13186">MEVTTQPGPFAPSDFQTGLFECCDDCGTCAYGYFCLPCLGCTIASNMGECCLCGLGWPIRSVYRTKYNIKGSMSEERHRQEEAAEDLLNLMRIFTRLKIKPSCDFPHFVFFINTILA</sequence>
<name>A0ACC5Z514_9TELE</name>
<gene>
    <name evidence="1" type="ORF">PDJAM_G00087090</name>
</gene>
<evidence type="ECO:0000313" key="2">
    <source>
        <dbReference type="Proteomes" id="UP000830395"/>
    </source>
</evidence>
<protein>
    <submittedName>
        <fullName evidence="1">Uncharacterized protein</fullName>
    </submittedName>
</protein>
<proteinExistence type="predicted"/>
<evidence type="ECO:0000313" key="1">
    <source>
        <dbReference type="EMBL" id="MCJ8742863.1"/>
    </source>
</evidence>
<dbReference type="EMBL" id="CM040991">
    <property type="protein sequence ID" value="MCJ8742863.1"/>
    <property type="molecule type" value="Genomic_DNA"/>
</dbReference>
<dbReference type="Proteomes" id="UP000830395">
    <property type="component" value="Chromosome 17"/>
</dbReference>
<comment type="caution">
    <text evidence="1">The sequence shown here is derived from an EMBL/GenBank/DDBJ whole genome shotgun (WGS) entry which is preliminary data.</text>
</comment>
<keyword evidence="2" id="KW-1185">Reference proteome</keyword>
<reference evidence="1" key="1">
    <citation type="submission" date="2020-02" db="EMBL/GenBank/DDBJ databases">
        <title>Genome sequencing of the panga catfish, Pangasius djambal.</title>
        <authorList>
            <person name="Wen M."/>
            <person name="Zahm M."/>
            <person name="Roques C."/>
            <person name="Cabau C."/>
            <person name="Klopp C."/>
            <person name="Donnadieu C."/>
            <person name="Jouanno E."/>
            <person name="Avarre J.-C."/>
            <person name="Campet M."/>
            <person name="Ha T."/>
            <person name="Dugue R."/>
            <person name="Lampietro C."/>
            <person name="Louis A."/>
            <person name="Herpin A."/>
            <person name="Echchiki A."/>
            <person name="Berthelot C."/>
            <person name="Parey E."/>
            <person name="Roest-Crollius H."/>
            <person name="Braasch I."/>
            <person name="Postlethwait J.H."/>
            <person name="Bobe J."/>
            <person name="Montfort J."/>
            <person name="Bouchez O."/>
            <person name="Begum T."/>
            <person name="Schartl M."/>
            <person name="Gustiano R."/>
            <person name="Guiguen Y."/>
        </authorList>
    </citation>
    <scope>NUCLEOTIDE SEQUENCE</scope>
    <source>
        <strain evidence="1">Pdj_M5554</strain>
    </source>
</reference>
<organism evidence="1 2">
    <name type="scientific">Pangasius djambal</name>
    <dbReference type="NCBI Taxonomy" id="1691987"/>
    <lineage>
        <taxon>Eukaryota</taxon>
        <taxon>Metazoa</taxon>
        <taxon>Chordata</taxon>
        <taxon>Craniata</taxon>
        <taxon>Vertebrata</taxon>
        <taxon>Euteleostomi</taxon>
        <taxon>Actinopterygii</taxon>
        <taxon>Neopterygii</taxon>
        <taxon>Teleostei</taxon>
        <taxon>Ostariophysi</taxon>
        <taxon>Siluriformes</taxon>
        <taxon>Pangasiidae</taxon>
        <taxon>Pangasius</taxon>
    </lineage>
</organism>
<accession>A0ACC5Z514</accession>